<evidence type="ECO:0000313" key="2">
    <source>
        <dbReference type="Proteomes" id="UP000829354"/>
    </source>
</evidence>
<dbReference type="AlphaFoldDB" id="A0AAE9FC92"/>
<sequence>MTISIDFSRWTRHEYSFLTFGHRAHLGYQYFQQGINILSRCRETTLEGSYFEESEVIATLKSWKIGSSIQYLRLEFVRAGSNEDFKAKMLEINADPVPEAVNGNPNL</sequence>
<proteinExistence type="predicted"/>
<reference evidence="1 2" key="1">
    <citation type="submission" date="2022-04" db="EMBL/GenBank/DDBJ databases">
        <title>Chromosome-level reference genomes for two strains of Caenorhabditis briggsae: an improved platform for comparative genomics.</title>
        <authorList>
            <person name="Stevens L."/>
            <person name="Andersen E."/>
        </authorList>
    </citation>
    <scope>NUCLEOTIDE SEQUENCE [LARGE SCALE GENOMIC DNA]</scope>
    <source>
        <strain evidence="1">VX34</strain>
        <tissue evidence="1">Whole-organism</tissue>
    </source>
</reference>
<gene>
    <name evidence="1" type="ORF">L5515_016675</name>
</gene>
<keyword evidence="2" id="KW-1185">Reference proteome</keyword>
<accession>A0AAE9FC92</accession>
<protein>
    <submittedName>
        <fullName evidence="1">Uncharacterized protein</fullName>
    </submittedName>
</protein>
<organism evidence="1 2">
    <name type="scientific">Caenorhabditis briggsae</name>
    <dbReference type="NCBI Taxonomy" id="6238"/>
    <lineage>
        <taxon>Eukaryota</taxon>
        <taxon>Metazoa</taxon>
        <taxon>Ecdysozoa</taxon>
        <taxon>Nematoda</taxon>
        <taxon>Chromadorea</taxon>
        <taxon>Rhabditida</taxon>
        <taxon>Rhabditina</taxon>
        <taxon>Rhabditomorpha</taxon>
        <taxon>Rhabditoidea</taxon>
        <taxon>Rhabditidae</taxon>
        <taxon>Peloderinae</taxon>
        <taxon>Caenorhabditis</taxon>
    </lineage>
</organism>
<name>A0AAE9FC92_CAEBR</name>
<dbReference type="EMBL" id="CP092625">
    <property type="protein sequence ID" value="UMM39769.1"/>
    <property type="molecule type" value="Genomic_DNA"/>
</dbReference>
<evidence type="ECO:0000313" key="1">
    <source>
        <dbReference type="EMBL" id="UMM39769.1"/>
    </source>
</evidence>
<dbReference type="Proteomes" id="UP000829354">
    <property type="component" value="Chromosome X"/>
</dbReference>